<dbReference type="Proteomes" id="UP000887576">
    <property type="component" value="Unplaced"/>
</dbReference>
<evidence type="ECO:0000313" key="2">
    <source>
        <dbReference type="WBParaSite" id="JU765_v2.g19634.t2"/>
    </source>
</evidence>
<dbReference type="WBParaSite" id="JU765_v2.g19634.t2">
    <property type="protein sequence ID" value="JU765_v2.g19634.t2"/>
    <property type="gene ID" value="JU765_v2.g19634"/>
</dbReference>
<reference evidence="2" key="1">
    <citation type="submission" date="2022-11" db="UniProtKB">
        <authorList>
            <consortium name="WormBaseParasite"/>
        </authorList>
    </citation>
    <scope>IDENTIFICATION</scope>
</reference>
<name>A0AC34QVB9_9BILA</name>
<organism evidence="1 2">
    <name type="scientific">Panagrolaimus sp. JU765</name>
    <dbReference type="NCBI Taxonomy" id="591449"/>
    <lineage>
        <taxon>Eukaryota</taxon>
        <taxon>Metazoa</taxon>
        <taxon>Ecdysozoa</taxon>
        <taxon>Nematoda</taxon>
        <taxon>Chromadorea</taxon>
        <taxon>Rhabditida</taxon>
        <taxon>Tylenchina</taxon>
        <taxon>Panagrolaimomorpha</taxon>
        <taxon>Panagrolaimoidea</taxon>
        <taxon>Panagrolaimidae</taxon>
        <taxon>Panagrolaimus</taxon>
    </lineage>
</organism>
<protein>
    <submittedName>
        <fullName evidence="2">Uncharacterized protein</fullName>
    </submittedName>
</protein>
<proteinExistence type="predicted"/>
<accession>A0AC34QVB9</accession>
<evidence type="ECO:0000313" key="1">
    <source>
        <dbReference type="Proteomes" id="UP000887576"/>
    </source>
</evidence>
<sequence>MSFDSEEDQYHRSNVQQLKTAYLEQIRRDAQRHAYHRTTPIIGVAGGSRASLGHVTPLLPDIQEAAHEGSSASSVTTQASLERRRSSFVSESEHQERRSQQEFESYRLSTPLSSAKRSNSQLLYPPGSTDQVLSEHTLALRPPEKLIYENKPLAPSVLAVNISQASTSQQERSTSVAQGRIDRQPYQPSTRHPEDEFSERLMSPPPGRQTPKPILKQGYIQQQYYSDQEQTWEEKSQYYHQQEQKEMHDSYSRIQDRPESSQRASNRTPAHYGSNYELDEAERFRIMQENLRKHREQRSYTPQNVPKYPATSFNGPFFKLEEVTPGTATTDRPRSQSVAPVSMNEQRRYEEEMRYQYDQSRYQEADRVKQISSSEMELNRHQTPANDGVVIWPPPSKDRPRPASAMAKSILDPERIDEFRKQKHLEMEAMRRRDQREMYLRQKQFQAMQMQQQRLYEQRQQLISEQPELQTPQFHPSQNVPIIHTLSPTEELAEKPYEEPAPVRVFETRPISVMSGESTPDVRDMTSPGNLNTWRRTYVLDKQPEVVAKNEILTSETLLEKERFEVDLLKRREAFIEKVEEEPQIFRTGKRWQPPPEKPYIWPTLRRPVTVDPGEQAPMDFSPGVPDAAEYRWQPVIFDPGYKKEHKNFTPTNSPPHSPRRGHGTGPLDDVAKRQTKYVVQPSPDGSHRPKPAFKASRHAPSGGFVPHAPNSIKIVKKRSSQIHNTLIPDMVDQEIQDIEVIHEKNMHDRRRSHSQSRSKSLNTQQSRTAINDWEKIYDLPPHASTVTSKDVPSNVDVRRRLQLFELQASQRRAYSEQRGSSSQLHSTSSTPKPPQIEASSRTFANMPQTPNGGTLLRRVDSRGESHQHRHKHRSERTTSGDYPRSRHTSHSEIPTQHVHYPQSSASMMPSRHEEQARPASVASQRRLQRIVQATQPSPAPPSYDRARPYVPPPLPPGYKRPPSPQYGYQQISPRSPPPQQPGNTRRLVQLVQHAAQSSASTLQRTDSHRAQQVQSGIHAAEYAPAALEPKKNDDLDELARKNRELAERSKNRRNDFTLIGSDIVKTNPEPLPAHYKELLRESLESRISTDTSIQHDRSGYVTDASSATWQFNSFSPKSAVSMNGAKVDEGLLKVRTTIAASEVCCLPEIYLVMFT</sequence>